<proteinExistence type="predicted"/>
<organism evidence="1 2">
    <name type="scientific">Viridibacterium curvum</name>
    <dbReference type="NCBI Taxonomy" id="1101404"/>
    <lineage>
        <taxon>Bacteria</taxon>
        <taxon>Pseudomonadati</taxon>
        <taxon>Pseudomonadota</taxon>
        <taxon>Betaproteobacteria</taxon>
        <taxon>Rhodocyclales</taxon>
        <taxon>Rhodocyclaceae</taxon>
        <taxon>Viridibacterium</taxon>
    </lineage>
</organism>
<evidence type="ECO:0000313" key="1">
    <source>
        <dbReference type="EMBL" id="GAA5164933.1"/>
    </source>
</evidence>
<sequence length="401" mass="44427">MFGLEKLFNRKPTLADLAGELLKRLAILKADEQFVFEPEQTQLRGSQSTRINLANVYMDYCAADRKQRPAILDGFLAAFTGPREPDSFAEAREQLLPVLRHLGGLDSLPVKSGERTGSARDALCASFAMKPFSPDLAIGVAFDTEQAVMQIGEKTLEKWQVGLEEALQVAIDNLRHKAAPSFTELSAGLYLSEYGDYYDAARILLTELAWQLPLNGRPVAMVPNRICLLLAGDQDEDALAAMIATSAQVLREQSRPLGAEMFRLEDQGWTVWQPPGALRQELSDLQIQNRAGDYDMQQKMLQQDAAERGEDIYVASVSLLRKAENGPILSFSVLTEGVPTWLPQTDLVILNRGEDVPHIEVPWEHFVAVAGALLEPLPYVLPRFRVTGFPDAAMLSRFTAS</sequence>
<dbReference type="Proteomes" id="UP001500547">
    <property type="component" value="Unassembled WGS sequence"/>
</dbReference>
<comment type="caution">
    <text evidence="1">The sequence shown here is derived from an EMBL/GenBank/DDBJ whole genome shotgun (WGS) entry which is preliminary data.</text>
</comment>
<dbReference type="EMBL" id="BAABLD010000008">
    <property type="protein sequence ID" value="GAA5164933.1"/>
    <property type="molecule type" value="Genomic_DNA"/>
</dbReference>
<accession>A0ABP9QNN4</accession>
<protein>
    <recommendedName>
        <fullName evidence="3">DUF1444 family protein</fullName>
    </recommendedName>
</protein>
<evidence type="ECO:0000313" key="2">
    <source>
        <dbReference type="Proteomes" id="UP001500547"/>
    </source>
</evidence>
<name>A0ABP9QNN4_9RHOO</name>
<keyword evidence="2" id="KW-1185">Reference proteome</keyword>
<reference evidence="2" key="1">
    <citation type="journal article" date="2019" name="Int. J. Syst. Evol. Microbiol.">
        <title>The Global Catalogue of Microorganisms (GCM) 10K type strain sequencing project: providing services to taxonomists for standard genome sequencing and annotation.</title>
        <authorList>
            <consortium name="The Broad Institute Genomics Platform"/>
            <consortium name="The Broad Institute Genome Sequencing Center for Infectious Disease"/>
            <person name="Wu L."/>
            <person name="Ma J."/>
        </authorList>
    </citation>
    <scope>NUCLEOTIDE SEQUENCE [LARGE SCALE GENOMIC DNA]</scope>
    <source>
        <strain evidence="2">JCM 18715</strain>
    </source>
</reference>
<gene>
    <name evidence="1" type="ORF">GCM10025770_19640</name>
</gene>
<evidence type="ECO:0008006" key="3">
    <source>
        <dbReference type="Google" id="ProtNLM"/>
    </source>
</evidence>